<dbReference type="InterPro" id="IPR032675">
    <property type="entry name" value="LRR_dom_sf"/>
</dbReference>
<evidence type="ECO:0008006" key="4">
    <source>
        <dbReference type="Google" id="ProtNLM"/>
    </source>
</evidence>
<sequence length="353" mass="39695">MFYTSPTAVSFFFFVQVFWGDVSLKERQTFTVYANRIRCMRYKLPSPQLHIDLLRCLLQAFPAPLLPAVRVLEWLHIPPAVNPELTPGLAPMSGIKTLYLTASPEQDSAAGVARVLEELNNSESARIRHLQLYASRLNACLDRIPSWINICSLTLMGERIVLSDDAFYAISQLSSLTSMHIDVGEFSLEACSITTGFPRLKYLEIESAYVEGLAQFLRALPRESITDLDICLHNMVEVPRKQINLLQAVRFSRLRSFKLHSSVHLTVDGVLRISDALSSLLECRSLERLNVSCENIAFYTTDEDVRKMSLAWPKITRISWIQPQWGGAIPGRAASCLHLFGLCKKVVANPPPS</sequence>
<accession>S7RT82</accession>
<keyword evidence="1" id="KW-0732">Signal</keyword>
<dbReference type="HOGENOM" id="CLU_785389_0_0_1"/>
<dbReference type="GeneID" id="19301385"/>
<gene>
    <name evidence="2" type="ORF">GLOTRDRAFT_126393</name>
</gene>
<name>S7RT82_GLOTA</name>
<dbReference type="RefSeq" id="XP_007863231.1">
    <property type="nucleotide sequence ID" value="XM_007865040.1"/>
</dbReference>
<organism evidence="2 3">
    <name type="scientific">Gloeophyllum trabeum (strain ATCC 11539 / FP-39264 / Madison 617)</name>
    <name type="common">Brown rot fungus</name>
    <dbReference type="NCBI Taxonomy" id="670483"/>
    <lineage>
        <taxon>Eukaryota</taxon>
        <taxon>Fungi</taxon>
        <taxon>Dikarya</taxon>
        <taxon>Basidiomycota</taxon>
        <taxon>Agaricomycotina</taxon>
        <taxon>Agaricomycetes</taxon>
        <taxon>Gloeophyllales</taxon>
        <taxon>Gloeophyllaceae</taxon>
        <taxon>Gloeophyllum</taxon>
    </lineage>
</organism>
<protein>
    <recommendedName>
        <fullName evidence="4">RNI-like protein</fullName>
    </recommendedName>
</protein>
<dbReference type="SUPFAM" id="SSF52047">
    <property type="entry name" value="RNI-like"/>
    <property type="match status" value="1"/>
</dbReference>
<evidence type="ECO:0000256" key="1">
    <source>
        <dbReference type="SAM" id="SignalP"/>
    </source>
</evidence>
<dbReference type="KEGG" id="gtr:GLOTRDRAFT_126393"/>
<evidence type="ECO:0000313" key="2">
    <source>
        <dbReference type="EMBL" id="EPQ57900.1"/>
    </source>
</evidence>
<dbReference type="Proteomes" id="UP000030669">
    <property type="component" value="Unassembled WGS sequence"/>
</dbReference>
<proteinExistence type="predicted"/>
<feature type="chain" id="PRO_5004544174" description="RNI-like protein" evidence="1">
    <location>
        <begin position="21"/>
        <end position="353"/>
    </location>
</feature>
<evidence type="ECO:0000313" key="3">
    <source>
        <dbReference type="Proteomes" id="UP000030669"/>
    </source>
</evidence>
<feature type="signal peptide" evidence="1">
    <location>
        <begin position="1"/>
        <end position="20"/>
    </location>
</feature>
<dbReference type="AlphaFoldDB" id="S7RT82"/>
<dbReference type="EMBL" id="KB469298">
    <property type="protein sequence ID" value="EPQ57900.1"/>
    <property type="molecule type" value="Genomic_DNA"/>
</dbReference>
<keyword evidence="3" id="KW-1185">Reference proteome</keyword>
<dbReference type="Gene3D" id="3.80.10.10">
    <property type="entry name" value="Ribonuclease Inhibitor"/>
    <property type="match status" value="1"/>
</dbReference>
<reference evidence="2 3" key="1">
    <citation type="journal article" date="2012" name="Science">
        <title>The Paleozoic origin of enzymatic lignin decomposition reconstructed from 31 fungal genomes.</title>
        <authorList>
            <person name="Floudas D."/>
            <person name="Binder M."/>
            <person name="Riley R."/>
            <person name="Barry K."/>
            <person name="Blanchette R.A."/>
            <person name="Henrissat B."/>
            <person name="Martinez A.T."/>
            <person name="Otillar R."/>
            <person name="Spatafora J.W."/>
            <person name="Yadav J.S."/>
            <person name="Aerts A."/>
            <person name="Benoit I."/>
            <person name="Boyd A."/>
            <person name="Carlson A."/>
            <person name="Copeland A."/>
            <person name="Coutinho P.M."/>
            <person name="de Vries R.P."/>
            <person name="Ferreira P."/>
            <person name="Findley K."/>
            <person name="Foster B."/>
            <person name="Gaskell J."/>
            <person name="Glotzer D."/>
            <person name="Gorecki P."/>
            <person name="Heitman J."/>
            <person name="Hesse C."/>
            <person name="Hori C."/>
            <person name="Igarashi K."/>
            <person name="Jurgens J.A."/>
            <person name="Kallen N."/>
            <person name="Kersten P."/>
            <person name="Kohler A."/>
            <person name="Kuees U."/>
            <person name="Kumar T.K.A."/>
            <person name="Kuo A."/>
            <person name="LaButti K."/>
            <person name="Larrondo L.F."/>
            <person name="Lindquist E."/>
            <person name="Ling A."/>
            <person name="Lombard V."/>
            <person name="Lucas S."/>
            <person name="Lundell T."/>
            <person name="Martin R."/>
            <person name="McLaughlin D.J."/>
            <person name="Morgenstern I."/>
            <person name="Morin E."/>
            <person name="Murat C."/>
            <person name="Nagy L.G."/>
            <person name="Nolan M."/>
            <person name="Ohm R.A."/>
            <person name="Patyshakuliyeva A."/>
            <person name="Rokas A."/>
            <person name="Ruiz-Duenas F.J."/>
            <person name="Sabat G."/>
            <person name="Salamov A."/>
            <person name="Samejima M."/>
            <person name="Schmutz J."/>
            <person name="Slot J.C."/>
            <person name="St John F."/>
            <person name="Stenlid J."/>
            <person name="Sun H."/>
            <person name="Sun S."/>
            <person name="Syed K."/>
            <person name="Tsang A."/>
            <person name="Wiebenga A."/>
            <person name="Young D."/>
            <person name="Pisabarro A."/>
            <person name="Eastwood D.C."/>
            <person name="Martin F."/>
            <person name="Cullen D."/>
            <person name="Grigoriev I.V."/>
            <person name="Hibbett D.S."/>
        </authorList>
    </citation>
    <scope>NUCLEOTIDE SEQUENCE [LARGE SCALE GENOMIC DNA]</scope>
    <source>
        <strain evidence="2 3">ATCC 11539</strain>
    </source>
</reference>